<protein>
    <submittedName>
        <fullName evidence="2">Uncharacterized protein</fullName>
    </submittedName>
</protein>
<feature type="region of interest" description="Disordered" evidence="1">
    <location>
        <begin position="149"/>
        <end position="177"/>
    </location>
</feature>
<sequence length="177" mass="19242">MSRSKLILEMAKAAHDEIFEDSIGFFLEANTEHLSRSASTDNESTFGNGYQVYTPPQCTRSEVSVETSTNQNQKVFTPLTNVVHYGVSSCVISAGSDIVDFSVFQDSSVLMLGRQIVPTPVWVSLTVVIDNSLPTASRAPTAAAEYDMIENIPSPQRSDSGSPPYVVDSPSTPESEW</sequence>
<comment type="caution">
    <text evidence="2">The sequence shown here is derived from an EMBL/GenBank/DDBJ whole genome shotgun (WGS) entry which is preliminary data.</text>
</comment>
<proteinExistence type="predicted"/>
<reference evidence="3" key="1">
    <citation type="submission" date="2023-01" db="EMBL/GenBank/DDBJ databases">
        <title>Key to firefly adult light organ development and bioluminescence: homeobox transcription factors regulate luciferase expression and transportation to peroxisome.</title>
        <authorList>
            <person name="Fu X."/>
        </authorList>
    </citation>
    <scope>NUCLEOTIDE SEQUENCE [LARGE SCALE GENOMIC DNA]</scope>
</reference>
<dbReference type="EMBL" id="JARPUR010000002">
    <property type="protein sequence ID" value="KAK4881865.1"/>
    <property type="molecule type" value="Genomic_DNA"/>
</dbReference>
<name>A0AAN7SS07_9COLE</name>
<dbReference type="AlphaFoldDB" id="A0AAN7SS07"/>
<accession>A0AAN7SS07</accession>
<evidence type="ECO:0000313" key="3">
    <source>
        <dbReference type="Proteomes" id="UP001353858"/>
    </source>
</evidence>
<evidence type="ECO:0000256" key="1">
    <source>
        <dbReference type="SAM" id="MobiDB-lite"/>
    </source>
</evidence>
<keyword evidence="3" id="KW-1185">Reference proteome</keyword>
<gene>
    <name evidence="2" type="ORF">RN001_005184</name>
</gene>
<organism evidence="2 3">
    <name type="scientific">Aquatica leii</name>
    <dbReference type="NCBI Taxonomy" id="1421715"/>
    <lineage>
        <taxon>Eukaryota</taxon>
        <taxon>Metazoa</taxon>
        <taxon>Ecdysozoa</taxon>
        <taxon>Arthropoda</taxon>
        <taxon>Hexapoda</taxon>
        <taxon>Insecta</taxon>
        <taxon>Pterygota</taxon>
        <taxon>Neoptera</taxon>
        <taxon>Endopterygota</taxon>
        <taxon>Coleoptera</taxon>
        <taxon>Polyphaga</taxon>
        <taxon>Elateriformia</taxon>
        <taxon>Elateroidea</taxon>
        <taxon>Lampyridae</taxon>
        <taxon>Luciolinae</taxon>
        <taxon>Aquatica</taxon>
    </lineage>
</organism>
<evidence type="ECO:0000313" key="2">
    <source>
        <dbReference type="EMBL" id="KAK4881865.1"/>
    </source>
</evidence>
<dbReference type="Proteomes" id="UP001353858">
    <property type="component" value="Unassembled WGS sequence"/>
</dbReference>